<name>A0A1C7PAG6_9BACT</name>
<dbReference type="Pfam" id="PF00149">
    <property type="entry name" value="Metallophos"/>
    <property type="match status" value="1"/>
</dbReference>
<reference evidence="8" key="1">
    <citation type="submission" date="2016-09" db="EMBL/GenBank/DDBJ databases">
        <authorList>
            <person name="Koehorst J."/>
        </authorList>
    </citation>
    <scope>NUCLEOTIDE SEQUENCE [LARGE SCALE GENOMIC DNA]</scope>
</reference>
<evidence type="ECO:0000256" key="4">
    <source>
        <dbReference type="ARBA" id="ARBA00023136"/>
    </source>
</evidence>
<protein>
    <submittedName>
        <fullName evidence="7">Calcineurin-like phosphoesterase</fullName>
    </submittedName>
</protein>
<dbReference type="InterPro" id="IPR043461">
    <property type="entry name" value="LpxH-like"/>
</dbReference>
<keyword evidence="1" id="KW-1003">Cell membrane</keyword>
<evidence type="ECO:0000256" key="5">
    <source>
        <dbReference type="ARBA" id="ARBA00023211"/>
    </source>
</evidence>
<evidence type="ECO:0000256" key="1">
    <source>
        <dbReference type="ARBA" id="ARBA00022475"/>
    </source>
</evidence>
<dbReference type="AlphaFoldDB" id="A0A1C7PAG6"/>
<dbReference type="STRING" id="1679444.PYTT_2255"/>
<dbReference type="Gene3D" id="3.60.21.10">
    <property type="match status" value="1"/>
</dbReference>
<gene>
    <name evidence="7" type="ORF">PYTT_2255</name>
</gene>
<keyword evidence="3" id="KW-0479">Metal-binding</keyword>
<dbReference type="Proteomes" id="UP000176204">
    <property type="component" value="Chromosome I"/>
</dbReference>
<keyword evidence="4" id="KW-0472">Membrane</keyword>
<dbReference type="EMBL" id="LT629973">
    <property type="protein sequence ID" value="SEH97936.1"/>
    <property type="molecule type" value="Genomic_DNA"/>
</dbReference>
<dbReference type="InterPro" id="IPR029052">
    <property type="entry name" value="Metallo-depent_PP-like"/>
</dbReference>
<accession>A0A1C7PAG6</accession>
<evidence type="ECO:0000256" key="3">
    <source>
        <dbReference type="ARBA" id="ARBA00022723"/>
    </source>
</evidence>
<dbReference type="SUPFAM" id="SSF56300">
    <property type="entry name" value="Metallo-dependent phosphatases"/>
    <property type="match status" value="1"/>
</dbReference>
<dbReference type="KEGG" id="agl:PYTT_2255"/>
<keyword evidence="8" id="KW-1185">Reference proteome</keyword>
<feature type="domain" description="Calcineurin-like phosphoesterase" evidence="6">
    <location>
        <begin position="25"/>
        <end position="224"/>
    </location>
</feature>
<sequence length="269" mass="30764">MTTTTPPEAQDATSAKKDKIHVESIFISDLHLGTRDSKADECRKFLRRYRCKRVVLVGDIIDAWALKRGAKWQKPHTRFIRSLLKKAEKEDCEIIYLRGNHDDVVERFSPFALGCLTVANEYVHTGRDGKKYLCVHGDGFDSISTNHRWVAVLGSVGYDVLLWINRVYNTYRRWRGKDYYSVSKAIKAKVKSAVNFIGKYEEQLENMAWKRGCAGIIAGHVHHPADKKVGEKGVHYLNCGDWVESLSAVIEYEDGRFEIVHYADEKTPA</sequence>
<dbReference type="RefSeq" id="WP_067777175.1">
    <property type="nucleotide sequence ID" value="NZ_LIGX01000034.1"/>
</dbReference>
<dbReference type="GO" id="GO:0046872">
    <property type="term" value="F:metal ion binding"/>
    <property type="evidence" value="ECO:0007669"/>
    <property type="project" value="UniProtKB-KW"/>
</dbReference>
<evidence type="ECO:0000256" key="2">
    <source>
        <dbReference type="ARBA" id="ARBA00022519"/>
    </source>
</evidence>
<evidence type="ECO:0000313" key="8">
    <source>
        <dbReference type="Proteomes" id="UP000176204"/>
    </source>
</evidence>
<proteinExistence type="predicted"/>
<organism evidence="7 8">
    <name type="scientific">Akkermansia glycaniphila</name>
    <dbReference type="NCBI Taxonomy" id="1679444"/>
    <lineage>
        <taxon>Bacteria</taxon>
        <taxon>Pseudomonadati</taxon>
        <taxon>Verrucomicrobiota</taxon>
        <taxon>Verrucomicrobiia</taxon>
        <taxon>Verrucomicrobiales</taxon>
        <taxon>Akkermansiaceae</taxon>
        <taxon>Akkermansia</taxon>
    </lineage>
</organism>
<evidence type="ECO:0000259" key="6">
    <source>
        <dbReference type="Pfam" id="PF00149"/>
    </source>
</evidence>
<dbReference type="GO" id="GO:0016020">
    <property type="term" value="C:membrane"/>
    <property type="evidence" value="ECO:0007669"/>
    <property type="project" value="GOC"/>
</dbReference>
<dbReference type="GO" id="GO:0008758">
    <property type="term" value="F:UDP-2,3-diacylglucosamine hydrolase activity"/>
    <property type="evidence" value="ECO:0007669"/>
    <property type="project" value="TreeGrafter"/>
</dbReference>
<keyword evidence="5" id="KW-0464">Manganese</keyword>
<evidence type="ECO:0000313" key="7">
    <source>
        <dbReference type="EMBL" id="SEH97936.1"/>
    </source>
</evidence>
<keyword evidence="2" id="KW-0997">Cell inner membrane</keyword>
<dbReference type="GO" id="GO:0009245">
    <property type="term" value="P:lipid A biosynthetic process"/>
    <property type="evidence" value="ECO:0007669"/>
    <property type="project" value="TreeGrafter"/>
</dbReference>
<dbReference type="InterPro" id="IPR004843">
    <property type="entry name" value="Calcineurin-like_PHP"/>
</dbReference>
<dbReference type="PANTHER" id="PTHR34990:SF2">
    <property type="entry name" value="BLL8164 PROTEIN"/>
    <property type="match status" value="1"/>
</dbReference>
<dbReference type="CDD" id="cd07398">
    <property type="entry name" value="MPP_YbbF-LpxH"/>
    <property type="match status" value="1"/>
</dbReference>
<dbReference type="OrthoDB" id="9802481at2"/>
<dbReference type="PANTHER" id="PTHR34990">
    <property type="entry name" value="UDP-2,3-DIACYLGLUCOSAMINE HYDROLASE-RELATED"/>
    <property type="match status" value="1"/>
</dbReference>